<evidence type="ECO:0000256" key="2">
    <source>
        <dbReference type="ARBA" id="ARBA00023125"/>
    </source>
</evidence>
<evidence type="ECO:0000313" key="6">
    <source>
        <dbReference type="Proteomes" id="UP000298284"/>
    </source>
</evidence>
<dbReference type="InterPro" id="IPR009057">
    <property type="entry name" value="Homeodomain-like_sf"/>
</dbReference>
<sequence>MKTHRQIHLPAVSSCSVVSLAQARQTQLTAGTQAASGSQNQCYAVLLVDSLAESEPKTGLAKPEERLLYFGRPDHNFLEMVPDGAQGEVLLFTDEFACLSGHERELLLFHLFNQAEHDQPLRVPAEQAAELAFLLTSLKHQAASIGTLRDEILRSYLRTLLLCCTRLQQESGKISVGVQPGLLGRFQQLLEVNYTRWKSVAEYANRLHVTPNHLSVSIRKETGRPASEHIRHRIMLEARRLIARRDAPLKEVAYELGFEDVAHFSKLFKRCTGTTFSAFKQQTQAQYTLPAPTLMVA</sequence>
<dbReference type="Proteomes" id="UP000298284">
    <property type="component" value="Unassembled WGS sequence"/>
</dbReference>
<reference evidence="5 6" key="1">
    <citation type="submission" date="2019-04" db="EMBL/GenBank/DDBJ databases">
        <authorList>
            <person name="Feng G."/>
            <person name="Zhang J."/>
            <person name="Zhu H."/>
        </authorList>
    </citation>
    <scope>NUCLEOTIDE SEQUENCE [LARGE SCALE GENOMIC DNA]</scope>
    <source>
        <strain evidence="5 6">JCM 19491</strain>
    </source>
</reference>
<dbReference type="PANTHER" id="PTHR43280">
    <property type="entry name" value="ARAC-FAMILY TRANSCRIPTIONAL REGULATOR"/>
    <property type="match status" value="1"/>
</dbReference>
<name>A0A4Z0MRU6_9BACT</name>
<dbReference type="RefSeq" id="WP_135528714.1">
    <property type="nucleotide sequence ID" value="NZ_SRKZ01000001.1"/>
</dbReference>
<evidence type="ECO:0000256" key="3">
    <source>
        <dbReference type="ARBA" id="ARBA00023163"/>
    </source>
</evidence>
<evidence type="ECO:0000259" key="4">
    <source>
        <dbReference type="PROSITE" id="PS01124"/>
    </source>
</evidence>
<proteinExistence type="predicted"/>
<keyword evidence="1" id="KW-0805">Transcription regulation</keyword>
<dbReference type="InterPro" id="IPR018060">
    <property type="entry name" value="HTH_AraC"/>
</dbReference>
<evidence type="ECO:0000313" key="5">
    <source>
        <dbReference type="EMBL" id="TGD82552.1"/>
    </source>
</evidence>
<evidence type="ECO:0000256" key="1">
    <source>
        <dbReference type="ARBA" id="ARBA00023015"/>
    </source>
</evidence>
<dbReference type="AlphaFoldDB" id="A0A4Z0MRU6"/>
<accession>A0A4Z0MRU6</accession>
<dbReference type="SMART" id="SM00342">
    <property type="entry name" value="HTH_ARAC"/>
    <property type="match status" value="1"/>
</dbReference>
<keyword evidence="6" id="KW-1185">Reference proteome</keyword>
<dbReference type="PROSITE" id="PS01124">
    <property type="entry name" value="HTH_ARAC_FAMILY_2"/>
    <property type="match status" value="1"/>
</dbReference>
<keyword evidence="2" id="KW-0238">DNA-binding</keyword>
<dbReference type="GO" id="GO:0043565">
    <property type="term" value="F:sequence-specific DNA binding"/>
    <property type="evidence" value="ECO:0007669"/>
    <property type="project" value="InterPro"/>
</dbReference>
<comment type="caution">
    <text evidence="5">The sequence shown here is derived from an EMBL/GenBank/DDBJ whole genome shotgun (WGS) entry which is preliminary data.</text>
</comment>
<feature type="domain" description="HTH araC/xylS-type" evidence="4">
    <location>
        <begin position="184"/>
        <end position="282"/>
    </location>
</feature>
<protein>
    <submittedName>
        <fullName evidence="5">AraC family transcriptional regulator</fullName>
    </submittedName>
</protein>
<dbReference type="GO" id="GO:0003700">
    <property type="term" value="F:DNA-binding transcription factor activity"/>
    <property type="evidence" value="ECO:0007669"/>
    <property type="project" value="InterPro"/>
</dbReference>
<dbReference type="SUPFAM" id="SSF46689">
    <property type="entry name" value="Homeodomain-like"/>
    <property type="match status" value="1"/>
</dbReference>
<dbReference type="OrthoDB" id="9793451at2"/>
<dbReference type="Gene3D" id="1.10.10.60">
    <property type="entry name" value="Homeodomain-like"/>
    <property type="match status" value="1"/>
</dbReference>
<dbReference type="Pfam" id="PF12833">
    <property type="entry name" value="HTH_18"/>
    <property type="match status" value="1"/>
</dbReference>
<dbReference type="PANTHER" id="PTHR43280:SF32">
    <property type="entry name" value="TRANSCRIPTIONAL REGULATORY PROTEIN"/>
    <property type="match status" value="1"/>
</dbReference>
<keyword evidence="3" id="KW-0804">Transcription</keyword>
<organism evidence="5 6">
    <name type="scientific">Hymenobacter wooponensis</name>
    <dbReference type="NCBI Taxonomy" id="1525360"/>
    <lineage>
        <taxon>Bacteria</taxon>
        <taxon>Pseudomonadati</taxon>
        <taxon>Bacteroidota</taxon>
        <taxon>Cytophagia</taxon>
        <taxon>Cytophagales</taxon>
        <taxon>Hymenobacteraceae</taxon>
        <taxon>Hymenobacter</taxon>
    </lineage>
</organism>
<gene>
    <name evidence="5" type="ORF">EU557_01845</name>
</gene>
<dbReference type="EMBL" id="SRKZ01000001">
    <property type="protein sequence ID" value="TGD82552.1"/>
    <property type="molecule type" value="Genomic_DNA"/>
</dbReference>